<dbReference type="InterPro" id="IPR051098">
    <property type="entry name" value="NeuroDiff_E-box_TFs"/>
</dbReference>
<dbReference type="Proteomes" id="UP000752171">
    <property type="component" value="Unassembled WGS sequence"/>
</dbReference>
<feature type="compositionally biased region" description="Low complexity" evidence="7">
    <location>
        <begin position="59"/>
        <end position="76"/>
    </location>
</feature>
<dbReference type="FunFam" id="4.10.280.10:FF:000001">
    <property type="entry name" value="Putative transcription factor 12"/>
    <property type="match status" value="1"/>
</dbReference>
<dbReference type="InterPro" id="IPR036638">
    <property type="entry name" value="HLH_DNA-bd_sf"/>
</dbReference>
<evidence type="ECO:0000256" key="7">
    <source>
        <dbReference type="SAM" id="MobiDB-lite"/>
    </source>
</evidence>
<proteinExistence type="predicted"/>
<evidence type="ECO:0000256" key="2">
    <source>
        <dbReference type="ARBA" id="ARBA00022473"/>
    </source>
</evidence>
<gene>
    <name evidence="9" type="primary">TCF12</name>
    <name evidence="9" type="ORF">AMEX_G3610</name>
</gene>
<feature type="compositionally biased region" description="Basic and acidic residues" evidence="7">
    <location>
        <begin position="379"/>
        <end position="394"/>
    </location>
</feature>
<feature type="compositionally biased region" description="Low complexity" evidence="7">
    <location>
        <begin position="359"/>
        <end position="376"/>
    </location>
</feature>
<feature type="region of interest" description="Disordered" evidence="7">
    <location>
        <begin position="178"/>
        <end position="222"/>
    </location>
</feature>
<keyword evidence="4" id="KW-0238">DNA-binding</keyword>
<dbReference type="GO" id="GO:0000981">
    <property type="term" value="F:DNA-binding transcription factor activity, RNA polymerase II-specific"/>
    <property type="evidence" value="ECO:0007669"/>
    <property type="project" value="TreeGrafter"/>
</dbReference>
<evidence type="ECO:0000256" key="5">
    <source>
        <dbReference type="ARBA" id="ARBA00023163"/>
    </source>
</evidence>
<dbReference type="KEGG" id="amex:103028433"/>
<keyword evidence="5" id="KW-0804">Transcription</keyword>
<dbReference type="PANTHER" id="PTHR11793:SF11">
    <property type="entry name" value="TRANSCRIPTION FACTOR 12"/>
    <property type="match status" value="1"/>
</dbReference>
<feature type="compositionally biased region" description="Polar residues" evidence="7">
    <location>
        <begin position="46"/>
        <end position="56"/>
    </location>
</feature>
<dbReference type="GO" id="GO:0005634">
    <property type="term" value="C:nucleus"/>
    <property type="evidence" value="ECO:0007669"/>
    <property type="project" value="UniProtKB-SubCell"/>
</dbReference>
<evidence type="ECO:0000313" key="10">
    <source>
        <dbReference type="Ensembl" id="ENSAMXP00005052232.1"/>
    </source>
</evidence>
<dbReference type="Ensembl" id="ENSAMXT00005056520.1">
    <property type="protein sequence ID" value="ENSAMXP00005052232.1"/>
    <property type="gene ID" value="ENSAMXG00005023527.1"/>
</dbReference>
<dbReference type="Proteomes" id="UP000694621">
    <property type="component" value="Unplaced"/>
</dbReference>
<dbReference type="CDD" id="cd18945">
    <property type="entry name" value="bHLH_E-protein_TCF4_E2-2"/>
    <property type="match status" value="1"/>
</dbReference>
<feature type="compositionally biased region" description="Gly residues" evidence="7">
    <location>
        <begin position="153"/>
        <end position="163"/>
    </location>
</feature>
<dbReference type="PROSITE" id="PS50888">
    <property type="entry name" value="BHLH"/>
    <property type="match status" value="1"/>
</dbReference>
<evidence type="ECO:0000313" key="11">
    <source>
        <dbReference type="Proteomes" id="UP000694621"/>
    </source>
</evidence>
<dbReference type="InterPro" id="IPR011598">
    <property type="entry name" value="bHLH_dom"/>
</dbReference>
<dbReference type="Gene3D" id="4.10.280.10">
    <property type="entry name" value="Helix-loop-helix DNA-binding domain"/>
    <property type="match status" value="1"/>
</dbReference>
<keyword evidence="2" id="KW-0217">Developmental protein</keyword>
<evidence type="ECO:0000259" key="8">
    <source>
        <dbReference type="PROSITE" id="PS50888"/>
    </source>
</evidence>
<keyword evidence="6" id="KW-0539">Nucleus</keyword>
<reference evidence="9 12" key="1">
    <citation type="submission" date="2021-07" db="EMBL/GenBank/DDBJ databases">
        <authorList>
            <person name="Imarazene B."/>
            <person name="Zahm M."/>
            <person name="Klopp C."/>
            <person name="Cabau C."/>
            <person name="Beille S."/>
            <person name="Jouanno E."/>
            <person name="Castinel A."/>
            <person name="Lluch J."/>
            <person name="Gil L."/>
            <person name="Kuchtly C."/>
            <person name="Lopez Roques C."/>
            <person name="Donnadieu C."/>
            <person name="Parrinello H."/>
            <person name="Journot L."/>
            <person name="Du K."/>
            <person name="Schartl M."/>
            <person name="Retaux S."/>
            <person name="Guiguen Y."/>
        </authorList>
    </citation>
    <scope>NUCLEOTIDE SEQUENCE [LARGE SCALE GENOMIC DNA]</scope>
    <source>
        <strain evidence="9">Pach_M1</strain>
        <tissue evidence="9">Testis</tissue>
    </source>
</reference>
<evidence type="ECO:0000313" key="9">
    <source>
        <dbReference type="EMBL" id="KAG9280853.1"/>
    </source>
</evidence>
<evidence type="ECO:0000256" key="3">
    <source>
        <dbReference type="ARBA" id="ARBA00023015"/>
    </source>
</evidence>
<dbReference type="GO" id="GO:0000978">
    <property type="term" value="F:RNA polymerase II cis-regulatory region sequence-specific DNA binding"/>
    <property type="evidence" value="ECO:0007669"/>
    <property type="project" value="TreeGrafter"/>
</dbReference>
<dbReference type="EMBL" id="JAICCE010000002">
    <property type="protein sequence ID" value="KAG9280853.1"/>
    <property type="molecule type" value="Genomic_DNA"/>
</dbReference>
<name>A0A8B9LLN8_ASTMX</name>
<dbReference type="GO" id="GO:0000785">
    <property type="term" value="C:chromatin"/>
    <property type="evidence" value="ECO:0007669"/>
    <property type="project" value="TreeGrafter"/>
</dbReference>
<feature type="region of interest" description="Disordered" evidence="7">
    <location>
        <begin position="354"/>
        <end position="427"/>
    </location>
</feature>
<feature type="compositionally biased region" description="Basic and acidic residues" evidence="7">
    <location>
        <begin position="412"/>
        <end position="427"/>
    </location>
</feature>
<evidence type="ECO:0000256" key="4">
    <source>
        <dbReference type="ARBA" id="ARBA00023125"/>
    </source>
</evidence>
<feature type="compositionally biased region" description="Polar residues" evidence="7">
    <location>
        <begin position="200"/>
        <end position="213"/>
    </location>
</feature>
<sequence>MFCAFPGPGSASNSMMYHYGNGKGVYSSSPNAEELKRDSAPYSSFRLPNTNFTNTYFDGPNSSTDPWSSSSGISPSGHGGMLGSSPSSQSPPGNYCNLPTHDRLNILPNSAVPEVNKHLPPMSTFHRGSDSTALFVPASPHSAAPNATDRSMGGQGHHVGGSHTGDALGKALASIYSPDHTSSSFPSSSSTPGRSPSPLAASTVSAGANQWSRSAGHPSLPSNYDNSLQSLIEDRLDRLDDAIHVLRNHAVGGTNISLSNDLRCLIEQTQHGSVTMRSNYPISGLVTNGLPTDMSADPGEAAHLAMHSSAAPSSSDLTNHVDSFRALAAGLLSNLSPGPLEVKVEPSDGEEYRLHQAHSVHPSHSSHSSCLSHPSSDGMHSDAESDTRDPEMHSVDTATRNSSIHEEEELSPEQKAEREKDRRMANNARERLRVRDINEAFKELGRMCQLHLKSDKPQTKLLILHQAVAVILSLEQQVRERNLNPKAACLRRREEEKVSALTLDPHSLHTVIHTTLSDQINSLSGHL</sequence>
<dbReference type="PANTHER" id="PTHR11793">
    <property type="entry name" value="BASIC HELIX-LOOP-HELIX TRANSCRIPTION FACTOR"/>
    <property type="match status" value="1"/>
</dbReference>
<dbReference type="GO" id="GO:0005667">
    <property type="term" value="C:transcription regulator complex"/>
    <property type="evidence" value="ECO:0007669"/>
    <property type="project" value="TreeGrafter"/>
</dbReference>
<dbReference type="SMART" id="SM00353">
    <property type="entry name" value="HLH"/>
    <property type="match status" value="1"/>
</dbReference>
<dbReference type="OMA" id="ANQWPRS"/>
<protein>
    <submittedName>
        <fullName evidence="9 10">Transcription factor 12</fullName>
    </submittedName>
</protein>
<feature type="region of interest" description="Disordered" evidence="7">
    <location>
        <begin position="137"/>
        <end position="166"/>
    </location>
</feature>
<dbReference type="Pfam" id="PF00010">
    <property type="entry name" value="HLH"/>
    <property type="match status" value="1"/>
</dbReference>
<keyword evidence="3" id="KW-0805">Transcription regulation</keyword>
<evidence type="ECO:0000256" key="6">
    <source>
        <dbReference type="ARBA" id="ARBA00023242"/>
    </source>
</evidence>
<comment type="subcellular location">
    <subcellularLocation>
        <location evidence="1">Nucleus</location>
    </subcellularLocation>
</comment>
<evidence type="ECO:0000256" key="1">
    <source>
        <dbReference type="ARBA" id="ARBA00004123"/>
    </source>
</evidence>
<accession>A0A8B9LLN8</accession>
<dbReference type="GO" id="GO:0046983">
    <property type="term" value="F:protein dimerization activity"/>
    <property type="evidence" value="ECO:0007669"/>
    <property type="project" value="InterPro"/>
</dbReference>
<feature type="domain" description="BHLH" evidence="8">
    <location>
        <begin position="421"/>
        <end position="474"/>
    </location>
</feature>
<organism evidence="10 11">
    <name type="scientific">Astyanax mexicanus</name>
    <name type="common">Blind cave fish</name>
    <name type="synonym">Astyanax fasciatus mexicanus</name>
    <dbReference type="NCBI Taxonomy" id="7994"/>
    <lineage>
        <taxon>Eukaryota</taxon>
        <taxon>Metazoa</taxon>
        <taxon>Chordata</taxon>
        <taxon>Craniata</taxon>
        <taxon>Vertebrata</taxon>
        <taxon>Euteleostomi</taxon>
        <taxon>Actinopterygii</taxon>
        <taxon>Neopterygii</taxon>
        <taxon>Teleostei</taxon>
        <taxon>Ostariophysi</taxon>
        <taxon>Characiformes</taxon>
        <taxon>Characoidei</taxon>
        <taxon>Acestrorhamphidae</taxon>
        <taxon>Acestrorhamphinae</taxon>
        <taxon>Astyanax</taxon>
    </lineage>
</organism>
<dbReference type="AlphaFoldDB" id="A0A8B9LLN8"/>
<evidence type="ECO:0000313" key="12">
    <source>
        <dbReference type="Proteomes" id="UP000752171"/>
    </source>
</evidence>
<feature type="region of interest" description="Disordered" evidence="7">
    <location>
        <begin position="26"/>
        <end position="99"/>
    </location>
</feature>
<dbReference type="OrthoDB" id="10034090at2759"/>
<dbReference type="SUPFAM" id="SSF47459">
    <property type="entry name" value="HLH, helix-loop-helix DNA-binding domain"/>
    <property type="match status" value="1"/>
</dbReference>
<reference evidence="10" key="2">
    <citation type="submission" date="2025-05" db="UniProtKB">
        <authorList>
            <consortium name="Ensembl"/>
        </authorList>
    </citation>
    <scope>IDENTIFICATION</scope>
</reference>
<feature type="compositionally biased region" description="Low complexity" evidence="7">
    <location>
        <begin position="178"/>
        <end position="198"/>
    </location>
</feature>